<feature type="region of interest" description="Disordered" evidence="1">
    <location>
        <begin position="72"/>
        <end position="94"/>
    </location>
</feature>
<feature type="region of interest" description="Disordered" evidence="1">
    <location>
        <begin position="198"/>
        <end position="254"/>
    </location>
</feature>
<name>A0A427BAY0_ENSVE</name>
<feature type="compositionally biased region" description="Gly residues" evidence="1">
    <location>
        <begin position="204"/>
        <end position="225"/>
    </location>
</feature>
<feature type="region of interest" description="Disordered" evidence="1">
    <location>
        <begin position="119"/>
        <end position="147"/>
    </location>
</feature>
<evidence type="ECO:0000313" key="3">
    <source>
        <dbReference type="Proteomes" id="UP000287651"/>
    </source>
</evidence>
<feature type="compositionally biased region" description="Basic and acidic residues" evidence="1">
    <location>
        <begin position="242"/>
        <end position="254"/>
    </location>
</feature>
<organism evidence="2 3">
    <name type="scientific">Ensete ventricosum</name>
    <name type="common">Abyssinian banana</name>
    <name type="synonym">Musa ensete</name>
    <dbReference type="NCBI Taxonomy" id="4639"/>
    <lineage>
        <taxon>Eukaryota</taxon>
        <taxon>Viridiplantae</taxon>
        <taxon>Streptophyta</taxon>
        <taxon>Embryophyta</taxon>
        <taxon>Tracheophyta</taxon>
        <taxon>Spermatophyta</taxon>
        <taxon>Magnoliopsida</taxon>
        <taxon>Liliopsida</taxon>
        <taxon>Zingiberales</taxon>
        <taxon>Musaceae</taxon>
        <taxon>Ensete</taxon>
    </lineage>
</organism>
<accession>A0A427BAY0</accession>
<proteinExistence type="predicted"/>
<reference evidence="2 3" key="1">
    <citation type="journal article" date="2014" name="Agronomy (Basel)">
        <title>A Draft Genome Sequence for Ensete ventricosum, the Drought-Tolerant Tree Against Hunger.</title>
        <authorList>
            <person name="Harrison J."/>
            <person name="Moore K.A."/>
            <person name="Paszkiewicz K."/>
            <person name="Jones T."/>
            <person name="Grant M."/>
            <person name="Ambacheew D."/>
            <person name="Muzemil S."/>
            <person name="Studholme D.J."/>
        </authorList>
    </citation>
    <scope>NUCLEOTIDE SEQUENCE [LARGE SCALE GENOMIC DNA]</scope>
</reference>
<gene>
    <name evidence="2" type="ORF">B296_00005749</name>
</gene>
<dbReference type="Proteomes" id="UP000287651">
    <property type="component" value="Unassembled WGS sequence"/>
</dbReference>
<protein>
    <submittedName>
        <fullName evidence="2">Uncharacterized protein</fullName>
    </submittedName>
</protein>
<dbReference type="AlphaFoldDB" id="A0A427BAY0"/>
<evidence type="ECO:0000313" key="2">
    <source>
        <dbReference type="EMBL" id="RRT85675.1"/>
    </source>
</evidence>
<comment type="caution">
    <text evidence="2">The sequence shown here is derived from an EMBL/GenBank/DDBJ whole genome shotgun (WGS) entry which is preliminary data.</text>
</comment>
<dbReference type="EMBL" id="AMZH03000078">
    <property type="protein sequence ID" value="RRT85675.1"/>
    <property type="molecule type" value="Genomic_DNA"/>
</dbReference>
<evidence type="ECO:0000256" key="1">
    <source>
        <dbReference type="SAM" id="MobiDB-lite"/>
    </source>
</evidence>
<sequence>MIGATGELDCSSAYIRLREPDKSKDKDEQAYVATKEAKENRIGTSPATRWWRPCMGVATCLSINQGELLEEHRDVEAGGRKGRGNDDESTDRKEMEADARQRIVVSWAWQCHGTVKATSKEKVNYPRKPSSPPSRVRELSVSSRSQDSLPRFRCRKVGRTEQAEEEEHFDSEAQSWEARPAYNNSTIYMIGFDYRNRKAERGGGGEYEGGGGPHGEATSSGGGGVVERLASHGYKSQPPFIGRREASGKGDKEE</sequence>